<name>A0A2J8A989_9CHLO</name>
<evidence type="ECO:0000313" key="3">
    <source>
        <dbReference type="Proteomes" id="UP000236333"/>
    </source>
</evidence>
<dbReference type="EMBL" id="PGGS01000104">
    <property type="protein sequence ID" value="PNH09104.1"/>
    <property type="molecule type" value="Genomic_DNA"/>
</dbReference>
<proteinExistence type="predicted"/>
<accession>A0A2J8A989</accession>
<reference evidence="2 3" key="1">
    <citation type="journal article" date="2017" name="Mol. Biol. Evol.">
        <title>The 4-celled Tetrabaena socialis nuclear genome reveals the essential components for genetic control of cell number at the origin of multicellularity in the volvocine lineage.</title>
        <authorList>
            <person name="Featherston J."/>
            <person name="Arakaki Y."/>
            <person name="Hanschen E.R."/>
            <person name="Ferris P.J."/>
            <person name="Michod R.E."/>
            <person name="Olson B.J.S.C."/>
            <person name="Nozaki H."/>
            <person name="Durand P.M."/>
        </authorList>
    </citation>
    <scope>NUCLEOTIDE SEQUENCE [LARGE SCALE GENOMIC DNA]</scope>
    <source>
        <strain evidence="2 3">NIES-571</strain>
    </source>
</reference>
<keyword evidence="3" id="KW-1185">Reference proteome</keyword>
<dbReference type="OrthoDB" id="547615at2759"/>
<sequence length="1043" mass="104129">MTAVETAVRKLPASAAAALAAGASAVPVLDCTAIPGMMVRRCYDDGTTLKCSSKEHQARRGIGASAGGWWGGGPDGQVGVLVAPVGPSRWLVRWADGTSAVYQTGAGFKFQLSYVTEHPQAGAPFAMPRCLDGLPELPVLPAFECCTPFSGEEGALALVGGQALLLLDEADKQRLLAAERVPLSYGTAAAQIRYYAGGLFRIYELSHAAAPGQAVTVFTAREGLRVALQSGVASSGGATDEAQPPQGPPQLGTLARPVRLGAKALDDHLSSLASSLGVSLCALNATAQRLTALWLAAAECEPAAPYRVAVRRLPMHGDTVLLSVGPAAELAGDGPVGPLGQAAAQQLLDECAQADTELARAAAELQAALRGAPHFDLDHQRAADRAAAAKRATAPSRQESEDGGGDGLVPYDGPQEAVDDHQGRWILKAVSYEDAVADAELSLTVVAAPPVDGSQDGGGGGVRLEPSGKCSIEVAAAVARFNSALEQAEAALEEASTRCGLGLVRYQVEVLPRPPASAMPLRALRLGGGGGEEGLQATDPLLVQEMIETFHSYSMELVINDGSGGDVDQAAGGGGKSEGRLLGPLAMASLDLAPEMRAVNARAHEALNAYGAAQAAGWRRQIGEMYGDEGVKGEAEEAEAEAGTLRGAWNGIALAASSPPLLTVQQGVNLGDVEGLVRASEDATSACSSQAAARLNDCLLQLWRCAGKGNGGGGSAHVADGVVKVYRYLHEQIAKAVSSYGVTFMVQDAGVMRQKAADAAAAAVGTLEALRAAADAAAAALGGGSGGGDGGEDGLTAGGGGAAAADDGVGALAEVKQGVAQVRRVVSQAVELAGGVAVAATTAATAADEQSCKDLAAATAEELLQVVDALPEVVDAPSEVVDTASEIEDAAAAAAVASAARWAAAAADSGAAAAEAAAAAAGIVAATAAAIAEAGGAATVPAVLATAALAAGLVALARSAATAAQEQQSGALLTLKRRMDAAAGASDALGALAAALSARAAALEEAAAGGAGDERLLVKTREELAAAQECAAKHELVTLIAGV</sequence>
<feature type="region of interest" description="Disordered" evidence="1">
    <location>
        <begin position="381"/>
        <end position="407"/>
    </location>
</feature>
<feature type="compositionally biased region" description="Low complexity" evidence="1">
    <location>
        <begin position="385"/>
        <end position="394"/>
    </location>
</feature>
<dbReference type="Proteomes" id="UP000236333">
    <property type="component" value="Unassembled WGS sequence"/>
</dbReference>
<organism evidence="2 3">
    <name type="scientific">Tetrabaena socialis</name>
    <dbReference type="NCBI Taxonomy" id="47790"/>
    <lineage>
        <taxon>Eukaryota</taxon>
        <taxon>Viridiplantae</taxon>
        <taxon>Chlorophyta</taxon>
        <taxon>core chlorophytes</taxon>
        <taxon>Chlorophyceae</taxon>
        <taxon>CS clade</taxon>
        <taxon>Chlamydomonadales</taxon>
        <taxon>Tetrabaenaceae</taxon>
        <taxon>Tetrabaena</taxon>
    </lineage>
</organism>
<evidence type="ECO:0000313" key="2">
    <source>
        <dbReference type="EMBL" id="PNH09104.1"/>
    </source>
</evidence>
<gene>
    <name evidence="2" type="ORF">TSOC_004302</name>
</gene>
<evidence type="ECO:0000256" key="1">
    <source>
        <dbReference type="SAM" id="MobiDB-lite"/>
    </source>
</evidence>
<comment type="caution">
    <text evidence="2">The sequence shown here is derived from an EMBL/GenBank/DDBJ whole genome shotgun (WGS) entry which is preliminary data.</text>
</comment>
<protein>
    <submittedName>
        <fullName evidence="2">Uncharacterized protein</fullName>
    </submittedName>
</protein>
<dbReference type="AlphaFoldDB" id="A0A2J8A989"/>